<organism evidence="1 2">
    <name type="scientific">Streptomyces citrinus</name>
    <dbReference type="NCBI Taxonomy" id="3118173"/>
    <lineage>
        <taxon>Bacteria</taxon>
        <taxon>Bacillati</taxon>
        <taxon>Actinomycetota</taxon>
        <taxon>Actinomycetes</taxon>
        <taxon>Kitasatosporales</taxon>
        <taxon>Streptomycetaceae</taxon>
        <taxon>Streptomyces</taxon>
    </lineage>
</organism>
<gene>
    <name evidence="1" type="ORF">V2W30_23945</name>
</gene>
<dbReference type="Proteomes" id="UP001432251">
    <property type="component" value="Chromosome"/>
</dbReference>
<accession>A0ACD5AFW1</accession>
<proteinExistence type="predicted"/>
<protein>
    <submittedName>
        <fullName evidence="1">LpqB family beta-propeller domain-containing protein</fullName>
    </submittedName>
</protein>
<dbReference type="EMBL" id="CP146022">
    <property type="protein sequence ID" value="WWQ66076.1"/>
    <property type="molecule type" value="Genomic_DNA"/>
</dbReference>
<evidence type="ECO:0000313" key="1">
    <source>
        <dbReference type="EMBL" id="WWQ66076.1"/>
    </source>
</evidence>
<reference evidence="1" key="1">
    <citation type="journal article" date="2025" name="Int. J. Syst. Evol. Microbiol.">
        <title>Streptomyces citrinus sp. nov., with yellow diffusible pigment.</title>
        <authorList>
            <person name="He Y."/>
            <person name="Yang E."/>
            <person name="Xu J."/>
            <person name="Sun Y."/>
            <person name="Sun L."/>
        </authorList>
    </citation>
    <scope>NUCLEOTIDE SEQUENCE</scope>
    <source>
        <strain evidence="1">Q6</strain>
    </source>
</reference>
<keyword evidence="2" id="KW-1185">Reference proteome</keyword>
<name>A0ACD5AFW1_9ACTN</name>
<evidence type="ECO:0000313" key="2">
    <source>
        <dbReference type="Proteomes" id="UP001432251"/>
    </source>
</evidence>
<sequence length="620" mass="66086">MTGVGEQRVPRRRRGIRGGALAGCGVIVLAGCASMPDGGGLESVEASQRPDSQVRVFALPPQDDAGPEAIVDGFIEALTSDDPSYAMARKYLTPKAAKSWDPMQRTTVLDDGPSRRPIGRAGTGDEGRLYQLTGRQIATVDTKQAYMPESRPYEGNLHLSRVETSKGKQWRIDSLPKGVILGQSDFQRIYQSVNKYYYAVDSGSGEAGSEKRLVADPVFVRQWTDPLTETVKQVLAGPTNWLNPVVRTAFPSDAGLKKGVGSLTPDDANKLTVPLNEAGSRAGASKCKEMAAQLLFSLHDLSSSSVSGIELKRSDGRLMCALTEDDAEAFVPLRASGRLDDQYLLDAKGRLVRMAGHSTSDRSPEQVLGPLGEGEQRLRSAAVSRDQERAAGVSNDGRSLYVASMVNGASLGDALVRSHSRSEADGLTTPSWDGRGDLWVADRDKKNPRLLMFGEGRADQMQEVRVDGLDGTSRIESVKMSADGARVALLVTEKGKTKLRIGRVERERDASGGTEVSVHELRPAAPEMDEVTAVSWAGGSRLVVVGRAAGGLQQIQYVPCDGSAATGQALPGLTRVSEIAASADDGLPLLAHSDDGVVRLPSGTAWQPVVKDGTAPIYPG</sequence>